<protein>
    <recommendedName>
        <fullName evidence="5">biotin--[biotin carboxyl-carrier protein] ligase</fullName>
        <ecNumber evidence="5">6.3.4.15</ecNumber>
    </recommendedName>
</protein>
<dbReference type="PANTHER" id="PTHR12835">
    <property type="entry name" value="BIOTIN PROTEIN LIGASE"/>
    <property type="match status" value="1"/>
</dbReference>
<dbReference type="OrthoDB" id="9807064at2"/>
<keyword evidence="2" id="KW-0547">Nucleotide-binding</keyword>
<comment type="catalytic activity">
    <reaction evidence="6">
        <text>biotin + L-lysyl-[protein] + ATP = N(6)-biotinyl-L-lysyl-[protein] + AMP + diphosphate + H(+)</text>
        <dbReference type="Rhea" id="RHEA:11756"/>
        <dbReference type="Rhea" id="RHEA-COMP:9752"/>
        <dbReference type="Rhea" id="RHEA-COMP:10505"/>
        <dbReference type="ChEBI" id="CHEBI:15378"/>
        <dbReference type="ChEBI" id="CHEBI:29969"/>
        <dbReference type="ChEBI" id="CHEBI:30616"/>
        <dbReference type="ChEBI" id="CHEBI:33019"/>
        <dbReference type="ChEBI" id="CHEBI:57586"/>
        <dbReference type="ChEBI" id="CHEBI:83144"/>
        <dbReference type="ChEBI" id="CHEBI:456215"/>
        <dbReference type="EC" id="6.3.4.15"/>
    </reaction>
</comment>
<dbReference type="InterPro" id="IPR003142">
    <property type="entry name" value="BPL_C"/>
</dbReference>
<sequence>MRIQKFEVVESTNDLARKYILEGNKEPAAFVAEHQTRGKGRLGRVWEDEPGKSLLVSFALPGSTYSNPPLLGLATAVFVGEYLDLLPVPWETKWPNDVLIEGKKVAGILPEGIWQDGLVGVVVGVGLNVNQDEFPDDTEATSIKHAFGQALPVEQPLMYLIYRMEQVYEQIVDFSEILATFKDKFKSMGKKLRVRSNDQVWEGTAVDIEEDGSLILNMEGKLVTLGWGEVTLR</sequence>
<dbReference type="Pfam" id="PF02237">
    <property type="entry name" value="BPL_C"/>
    <property type="match status" value="1"/>
</dbReference>
<evidence type="ECO:0000256" key="1">
    <source>
        <dbReference type="ARBA" id="ARBA00022598"/>
    </source>
</evidence>
<feature type="domain" description="BPL/LPL catalytic" evidence="7">
    <location>
        <begin position="1"/>
        <end position="172"/>
    </location>
</feature>
<evidence type="ECO:0000256" key="5">
    <source>
        <dbReference type="ARBA" id="ARBA00024227"/>
    </source>
</evidence>
<dbReference type="NCBIfam" id="TIGR00121">
    <property type="entry name" value="birA_ligase"/>
    <property type="match status" value="1"/>
</dbReference>
<dbReference type="CDD" id="cd16442">
    <property type="entry name" value="BPL"/>
    <property type="match status" value="1"/>
</dbReference>
<evidence type="ECO:0000256" key="4">
    <source>
        <dbReference type="ARBA" id="ARBA00023267"/>
    </source>
</evidence>
<dbReference type="Proteomes" id="UP000001732">
    <property type="component" value="Chromosome"/>
</dbReference>
<dbReference type="GO" id="GO:0004077">
    <property type="term" value="F:biotin--[biotin carboxyl-carrier protein] ligase activity"/>
    <property type="evidence" value="ECO:0007669"/>
    <property type="project" value="UniProtKB-EC"/>
</dbReference>
<dbReference type="GO" id="GO:0005737">
    <property type="term" value="C:cytoplasm"/>
    <property type="evidence" value="ECO:0007669"/>
    <property type="project" value="TreeGrafter"/>
</dbReference>
<dbReference type="Pfam" id="PF03099">
    <property type="entry name" value="BPL_LplA_LipB"/>
    <property type="match status" value="1"/>
</dbReference>
<evidence type="ECO:0000256" key="6">
    <source>
        <dbReference type="ARBA" id="ARBA00047846"/>
    </source>
</evidence>
<dbReference type="PANTHER" id="PTHR12835:SF5">
    <property type="entry name" value="BIOTIN--PROTEIN LIGASE"/>
    <property type="match status" value="1"/>
</dbReference>
<accession>B5Y7L3</accession>
<dbReference type="RefSeq" id="WP_012544756.1">
    <property type="nucleotide sequence ID" value="NC_011295.1"/>
</dbReference>
<dbReference type="EC" id="6.3.4.15" evidence="5"/>
<dbReference type="Gene3D" id="2.30.30.100">
    <property type="match status" value="1"/>
</dbReference>
<keyword evidence="3" id="KW-0067">ATP-binding</keyword>
<dbReference type="InterPro" id="IPR004143">
    <property type="entry name" value="BPL_LPL_catalytic"/>
</dbReference>
<keyword evidence="4" id="KW-0092">Biotin</keyword>
<dbReference type="GO" id="GO:0005524">
    <property type="term" value="F:ATP binding"/>
    <property type="evidence" value="ECO:0007669"/>
    <property type="project" value="UniProtKB-KW"/>
</dbReference>
<dbReference type="EMBL" id="CP001145">
    <property type="protein sequence ID" value="ACI18106.1"/>
    <property type="molecule type" value="Genomic_DNA"/>
</dbReference>
<dbReference type="SUPFAM" id="SSF55681">
    <property type="entry name" value="Class II aaRS and biotin synthetases"/>
    <property type="match status" value="1"/>
</dbReference>
<evidence type="ECO:0000256" key="2">
    <source>
        <dbReference type="ARBA" id="ARBA00022741"/>
    </source>
</evidence>
<dbReference type="InterPro" id="IPR004408">
    <property type="entry name" value="Biotin_CoA_COase_ligase"/>
</dbReference>
<proteinExistence type="predicted"/>
<dbReference type="InterPro" id="IPR045864">
    <property type="entry name" value="aa-tRNA-synth_II/BPL/LPL"/>
</dbReference>
<dbReference type="InterPro" id="IPR008988">
    <property type="entry name" value="Transcriptional_repressor_C"/>
</dbReference>
<dbReference type="KEGG" id="cpo:COPRO5265_0393"/>
<dbReference type="SUPFAM" id="SSF50037">
    <property type="entry name" value="C-terminal domain of transcriptional repressors"/>
    <property type="match status" value="1"/>
</dbReference>
<reference evidence="9" key="1">
    <citation type="submission" date="2008-08" db="EMBL/GenBank/DDBJ databases">
        <title>The complete genome sequence of Coprothermobacter proteolyticus strain ATCC 5245 / DSM 5265 / BT.</title>
        <authorList>
            <person name="Dodson R.J."/>
            <person name="Durkin A.S."/>
            <person name="Wu M."/>
            <person name="Eisen J."/>
            <person name="Sutton G."/>
        </authorList>
    </citation>
    <scope>NUCLEOTIDE SEQUENCE [LARGE SCALE GENOMIC DNA]</scope>
    <source>
        <strain evidence="9">ATCC 35245 / DSM 5265 / OCM 4 / BT</strain>
    </source>
</reference>
<evidence type="ECO:0000313" key="8">
    <source>
        <dbReference type="EMBL" id="ACI18106.1"/>
    </source>
</evidence>
<evidence type="ECO:0000256" key="3">
    <source>
        <dbReference type="ARBA" id="ARBA00022840"/>
    </source>
</evidence>
<organism evidence="8 9">
    <name type="scientific">Coprothermobacter proteolyticus (strain ATCC 35245 / DSM 5265 / OCM 4 / BT)</name>
    <dbReference type="NCBI Taxonomy" id="309798"/>
    <lineage>
        <taxon>Bacteria</taxon>
        <taxon>Pseudomonadati</taxon>
        <taxon>Coprothermobacterota</taxon>
        <taxon>Coprothermobacteria</taxon>
        <taxon>Coprothermobacterales</taxon>
        <taxon>Coprothermobacteraceae</taxon>
        <taxon>Coprothermobacter</taxon>
    </lineage>
</organism>
<name>B5Y7L3_COPPD</name>
<dbReference type="eggNOG" id="COG0340">
    <property type="taxonomic scope" value="Bacteria"/>
</dbReference>
<keyword evidence="9" id="KW-1185">Reference proteome</keyword>
<evidence type="ECO:0000259" key="7">
    <source>
        <dbReference type="PROSITE" id="PS51733"/>
    </source>
</evidence>
<gene>
    <name evidence="8" type="ordered locus">COPRO5265_0393</name>
</gene>
<dbReference type="STRING" id="309798.COPRO5265_0393"/>
<dbReference type="HOGENOM" id="CLU_051096_3_0_9"/>
<dbReference type="AlphaFoldDB" id="B5Y7L3"/>
<evidence type="ECO:0000313" key="9">
    <source>
        <dbReference type="Proteomes" id="UP000001732"/>
    </source>
</evidence>
<keyword evidence="1 8" id="KW-0436">Ligase</keyword>
<dbReference type="Gene3D" id="3.30.930.10">
    <property type="entry name" value="Bira Bifunctional Protein, Domain 2"/>
    <property type="match status" value="1"/>
</dbReference>
<reference evidence="8 9" key="2">
    <citation type="journal article" date="2014" name="Genome Announc.">
        <title>Complete Genome Sequence of Coprothermobacter proteolyticus DSM 5265.</title>
        <authorList>
            <person name="Alexiev A."/>
            <person name="Coil D.A."/>
            <person name="Badger J.H."/>
            <person name="Enticknap J."/>
            <person name="Ward N."/>
            <person name="Robb F.T."/>
            <person name="Eisen J.A."/>
        </authorList>
    </citation>
    <scope>NUCLEOTIDE SEQUENCE [LARGE SCALE GENOMIC DNA]</scope>
    <source>
        <strain evidence="9">ATCC 35245 / DSM 5265 / OCM 4 / BT</strain>
    </source>
</reference>
<dbReference type="PROSITE" id="PS51733">
    <property type="entry name" value="BPL_LPL_CATALYTIC"/>
    <property type="match status" value="1"/>
</dbReference>